<feature type="region of interest" description="Disordered" evidence="1">
    <location>
        <begin position="240"/>
        <end position="264"/>
    </location>
</feature>
<dbReference type="AlphaFoldDB" id="A0A9P4PCV2"/>
<organism evidence="2 3">
    <name type="scientific">Karstenula rhodostoma CBS 690.94</name>
    <dbReference type="NCBI Taxonomy" id="1392251"/>
    <lineage>
        <taxon>Eukaryota</taxon>
        <taxon>Fungi</taxon>
        <taxon>Dikarya</taxon>
        <taxon>Ascomycota</taxon>
        <taxon>Pezizomycotina</taxon>
        <taxon>Dothideomycetes</taxon>
        <taxon>Pleosporomycetidae</taxon>
        <taxon>Pleosporales</taxon>
        <taxon>Massarineae</taxon>
        <taxon>Didymosphaeriaceae</taxon>
        <taxon>Karstenula</taxon>
    </lineage>
</organism>
<dbReference type="OrthoDB" id="5373017at2759"/>
<accession>A0A9P4PCV2</accession>
<evidence type="ECO:0000313" key="3">
    <source>
        <dbReference type="Proteomes" id="UP000799764"/>
    </source>
</evidence>
<dbReference type="EMBL" id="MU001507">
    <property type="protein sequence ID" value="KAF2440729.1"/>
    <property type="molecule type" value="Genomic_DNA"/>
</dbReference>
<feature type="region of interest" description="Disordered" evidence="1">
    <location>
        <begin position="455"/>
        <end position="474"/>
    </location>
</feature>
<dbReference type="Proteomes" id="UP000799764">
    <property type="component" value="Unassembled WGS sequence"/>
</dbReference>
<sequence length="599" mass="65618">MAANAPYFKDHLTPANVALAPEPGDHVRSRSASTKDDDVYTSCQISELPAGALQENHNFVELLEAATTTAEKARSLAGHDTARAMTTQKGKRKRSLQSPGICEDDTTSGFKHARVQTTPHIARSNLPQVDPGLEKPTHDTAPSATDSPGIHSAAALFRRPSERNPRKHTRLSMSKLFMSLQLSPESFLHLQSEAKSYMLDPAHPERQSCVGNRGKGDTDMVKLRLFNCVREFLDGGAGERFFGETSASKRQRERDPREAARALGEDEVHADNDLIWPGDGNKLVSLVTPLLRRMVTNERQRIYAIETRKAGSRGKEGSLEAIEKAVPARQQVPTSFTKLPPSPKGSNTTNTGVTSSLPFSYSIVDLLSSDHSASPQNISQAPHIEHLNVFLKREMRIIGSVRFHHTADAPLVSLSWPELLNCIGHLMGQCNRTTQDPLLDIGPDTLRGLAVAANNVQASDPSNEGTSLETSSRPSNVVAYAPDRPISGTDNSQRACATPMPEATSRTIRPELIHVDARLPQERHSEGVHPYRLEAMRSAGRVVIKNESDWEALKLDIAFADWADHTLNVVATLSSAHESEHSVLQSEEQSSIQTFNLTL</sequence>
<comment type="caution">
    <text evidence="2">The sequence shown here is derived from an EMBL/GenBank/DDBJ whole genome shotgun (WGS) entry which is preliminary data.</text>
</comment>
<name>A0A9P4PCV2_9PLEO</name>
<feature type="region of interest" description="Disordered" evidence="1">
    <location>
        <begin position="74"/>
        <end position="149"/>
    </location>
</feature>
<evidence type="ECO:0000313" key="2">
    <source>
        <dbReference type="EMBL" id="KAF2440729.1"/>
    </source>
</evidence>
<protein>
    <submittedName>
        <fullName evidence="2">Uncharacterized protein</fullName>
    </submittedName>
</protein>
<feature type="compositionally biased region" description="Basic and acidic residues" evidence="1">
    <location>
        <begin position="250"/>
        <end position="264"/>
    </location>
</feature>
<reference evidence="2" key="1">
    <citation type="journal article" date="2020" name="Stud. Mycol.">
        <title>101 Dothideomycetes genomes: a test case for predicting lifestyles and emergence of pathogens.</title>
        <authorList>
            <person name="Haridas S."/>
            <person name="Albert R."/>
            <person name="Binder M."/>
            <person name="Bloem J."/>
            <person name="Labutti K."/>
            <person name="Salamov A."/>
            <person name="Andreopoulos B."/>
            <person name="Baker S."/>
            <person name="Barry K."/>
            <person name="Bills G."/>
            <person name="Bluhm B."/>
            <person name="Cannon C."/>
            <person name="Castanera R."/>
            <person name="Culley D."/>
            <person name="Daum C."/>
            <person name="Ezra D."/>
            <person name="Gonzalez J."/>
            <person name="Henrissat B."/>
            <person name="Kuo A."/>
            <person name="Liang C."/>
            <person name="Lipzen A."/>
            <person name="Lutzoni F."/>
            <person name="Magnuson J."/>
            <person name="Mondo S."/>
            <person name="Nolan M."/>
            <person name="Ohm R."/>
            <person name="Pangilinan J."/>
            <person name="Park H.-J."/>
            <person name="Ramirez L."/>
            <person name="Alfaro M."/>
            <person name="Sun H."/>
            <person name="Tritt A."/>
            <person name="Yoshinaga Y."/>
            <person name="Zwiers L.-H."/>
            <person name="Turgeon B."/>
            <person name="Goodwin S."/>
            <person name="Spatafora J."/>
            <person name="Crous P."/>
            <person name="Grigoriev I."/>
        </authorList>
    </citation>
    <scope>NUCLEOTIDE SEQUENCE</scope>
    <source>
        <strain evidence="2">CBS 690.94</strain>
    </source>
</reference>
<proteinExistence type="predicted"/>
<feature type="region of interest" description="Disordered" evidence="1">
    <location>
        <begin position="326"/>
        <end position="352"/>
    </location>
</feature>
<feature type="region of interest" description="Disordered" evidence="1">
    <location>
        <begin position="482"/>
        <end position="503"/>
    </location>
</feature>
<evidence type="ECO:0000256" key="1">
    <source>
        <dbReference type="SAM" id="MobiDB-lite"/>
    </source>
</evidence>
<gene>
    <name evidence="2" type="ORF">P171DRAFT_435498</name>
</gene>
<keyword evidence="3" id="KW-1185">Reference proteome</keyword>